<dbReference type="Proteomes" id="UP000053690">
    <property type="component" value="Unassembled WGS sequence"/>
</dbReference>
<dbReference type="Pfam" id="PF01297">
    <property type="entry name" value="ZnuA"/>
    <property type="match status" value="1"/>
</dbReference>
<gene>
    <name evidence="1" type="ORF">AVO44_04855</name>
</gene>
<proteinExistence type="predicted"/>
<dbReference type="STRING" id="1685378.AVO44_04855"/>
<dbReference type="SUPFAM" id="SSF53807">
    <property type="entry name" value="Helical backbone' metal receptor"/>
    <property type="match status" value="1"/>
</dbReference>
<accession>A0A0X3TZN6</accession>
<sequence length="72" mass="7428">MNFLAPVAIDTEAEPSAQDVAVLITQLTAEGSAALFAESIINPALVQQISEETALKIGGRLFSDALLIGSVS</sequence>
<dbReference type="GO" id="GO:0030001">
    <property type="term" value="P:metal ion transport"/>
    <property type="evidence" value="ECO:0007669"/>
    <property type="project" value="InterPro"/>
</dbReference>
<evidence type="ECO:0000313" key="1">
    <source>
        <dbReference type="EMBL" id="KUJ81197.1"/>
    </source>
</evidence>
<comment type="caution">
    <text evidence="1">The sequence shown here is derived from an EMBL/GenBank/DDBJ whole genome shotgun (WGS) entry which is preliminary data.</text>
</comment>
<reference evidence="2" key="1">
    <citation type="submission" date="2015-12" db="EMBL/GenBank/DDBJ databases">
        <authorList>
            <person name="Zhang G."/>
            <person name="Stingl U."/>
        </authorList>
    </citation>
    <scope>NUCLEOTIDE SEQUENCE [LARGE SCALE GENOMIC DNA]</scope>
    <source>
        <strain evidence="2">ZGT108</strain>
    </source>
</reference>
<keyword evidence="2" id="KW-1185">Reference proteome</keyword>
<dbReference type="Gene3D" id="3.40.50.1980">
    <property type="entry name" value="Nitrogenase molybdenum iron protein domain"/>
    <property type="match status" value="1"/>
</dbReference>
<organism evidence="1 2">
    <name type="scientific">Ruegeria profundi</name>
    <dbReference type="NCBI Taxonomy" id="1685378"/>
    <lineage>
        <taxon>Bacteria</taxon>
        <taxon>Pseudomonadati</taxon>
        <taxon>Pseudomonadota</taxon>
        <taxon>Alphaproteobacteria</taxon>
        <taxon>Rhodobacterales</taxon>
        <taxon>Roseobacteraceae</taxon>
        <taxon>Ruegeria</taxon>
    </lineage>
</organism>
<dbReference type="GO" id="GO:0046872">
    <property type="term" value="F:metal ion binding"/>
    <property type="evidence" value="ECO:0007669"/>
    <property type="project" value="InterPro"/>
</dbReference>
<dbReference type="InterPro" id="IPR006127">
    <property type="entry name" value="ZnuA-like"/>
</dbReference>
<protein>
    <submittedName>
        <fullName evidence="1">Uncharacterized protein</fullName>
    </submittedName>
</protein>
<dbReference type="AlphaFoldDB" id="A0A0X3TZN6"/>
<name>A0A0X3TZN6_9RHOB</name>
<dbReference type="EMBL" id="LQBP01000002">
    <property type="protein sequence ID" value="KUJ81197.1"/>
    <property type="molecule type" value="Genomic_DNA"/>
</dbReference>
<dbReference type="OrthoDB" id="9793396at2"/>
<evidence type="ECO:0000313" key="2">
    <source>
        <dbReference type="Proteomes" id="UP000053690"/>
    </source>
</evidence>